<feature type="signal peptide" evidence="1">
    <location>
        <begin position="1"/>
        <end position="18"/>
    </location>
</feature>
<feature type="chain" id="PRO_5040264241" evidence="1">
    <location>
        <begin position="19"/>
        <end position="194"/>
    </location>
</feature>
<evidence type="ECO:0000256" key="1">
    <source>
        <dbReference type="SAM" id="SignalP"/>
    </source>
</evidence>
<gene>
    <name evidence="2" type="ORF">BEMITA_LOCUS14035</name>
</gene>
<keyword evidence="3" id="KW-1185">Reference proteome</keyword>
<protein>
    <submittedName>
        <fullName evidence="2">Uncharacterized protein</fullName>
    </submittedName>
</protein>
<proteinExistence type="predicted"/>
<dbReference type="Proteomes" id="UP001152759">
    <property type="component" value="Chromosome 9"/>
</dbReference>
<accession>A0A9P0F9T5</accession>
<reference evidence="2" key="1">
    <citation type="submission" date="2021-12" db="EMBL/GenBank/DDBJ databases">
        <authorList>
            <person name="King R."/>
        </authorList>
    </citation>
    <scope>NUCLEOTIDE SEQUENCE</scope>
</reference>
<sequence>MISALICFALIFLTSTEASVSPTTTHHHTNHHHHNHPPSKSFDELLDALTAVETNCKIVIKEATEEGTERKSNETFKCLELVRQADEALVNIRHFFDAGRIFFNFSKNIQKDAHKGTDFLREEKFSDFSNQMNNLAATYETLSTQMKKMPKDEFIKLRPVFDILKQSDTILTPLVGQFQINLEESKEMIKKYQG</sequence>
<organism evidence="2 3">
    <name type="scientific">Bemisia tabaci</name>
    <name type="common">Sweetpotato whitefly</name>
    <name type="synonym">Aleurodes tabaci</name>
    <dbReference type="NCBI Taxonomy" id="7038"/>
    <lineage>
        <taxon>Eukaryota</taxon>
        <taxon>Metazoa</taxon>
        <taxon>Ecdysozoa</taxon>
        <taxon>Arthropoda</taxon>
        <taxon>Hexapoda</taxon>
        <taxon>Insecta</taxon>
        <taxon>Pterygota</taxon>
        <taxon>Neoptera</taxon>
        <taxon>Paraneoptera</taxon>
        <taxon>Hemiptera</taxon>
        <taxon>Sternorrhyncha</taxon>
        <taxon>Aleyrodoidea</taxon>
        <taxon>Aleyrodidae</taxon>
        <taxon>Aleyrodinae</taxon>
        <taxon>Bemisia</taxon>
    </lineage>
</organism>
<keyword evidence="1" id="KW-0732">Signal</keyword>
<dbReference type="EMBL" id="OU963870">
    <property type="protein sequence ID" value="CAH0395910.1"/>
    <property type="molecule type" value="Genomic_DNA"/>
</dbReference>
<evidence type="ECO:0000313" key="2">
    <source>
        <dbReference type="EMBL" id="CAH0395910.1"/>
    </source>
</evidence>
<name>A0A9P0F9T5_BEMTA</name>
<evidence type="ECO:0000313" key="3">
    <source>
        <dbReference type="Proteomes" id="UP001152759"/>
    </source>
</evidence>
<dbReference type="AlphaFoldDB" id="A0A9P0F9T5"/>